<protein>
    <submittedName>
        <fullName evidence="2">Uncharacterized protein</fullName>
    </submittedName>
</protein>
<name>A0A7U7J390_9GAMM</name>
<feature type="compositionally biased region" description="Basic residues" evidence="1">
    <location>
        <begin position="54"/>
        <end position="65"/>
    </location>
</feature>
<accession>A0A7U7J390</accession>
<dbReference type="EMBL" id="CBTK010000221">
    <property type="protein sequence ID" value="CDH45859.1"/>
    <property type="molecule type" value="Genomic_DNA"/>
</dbReference>
<dbReference type="Proteomes" id="UP000019184">
    <property type="component" value="Unassembled WGS sequence"/>
</dbReference>
<reference evidence="2 3" key="1">
    <citation type="journal article" date="2014" name="ISME J.">
        <title>Candidatus Competibacter-lineage genomes retrieved from metagenomes reveal functional metabolic diversity.</title>
        <authorList>
            <person name="McIlroy S.J."/>
            <person name="Albertsen M."/>
            <person name="Andresen E.K."/>
            <person name="Saunders A.M."/>
            <person name="Kristiansen R."/>
            <person name="Stokholm-Bjerregaard M."/>
            <person name="Nielsen K.L."/>
            <person name="Nielsen P.H."/>
        </authorList>
    </citation>
    <scope>NUCLEOTIDE SEQUENCE [LARGE SCALE GENOMIC DNA]</scope>
    <source>
        <strain evidence="2 3">Run_B_J11</strain>
    </source>
</reference>
<evidence type="ECO:0000256" key="1">
    <source>
        <dbReference type="SAM" id="MobiDB-lite"/>
    </source>
</evidence>
<gene>
    <name evidence="2" type="ORF">BN874_2980004</name>
</gene>
<proteinExistence type="predicted"/>
<dbReference type="AlphaFoldDB" id="A0A7U7J390"/>
<sequence length="74" mass="8052">MLRGYFDWGGPHLPPDFVQTRCAPVSVEGITVMQGAPAKIHPIQPSAGSQCAKNRARKKHPKNLRVKQTAFGDG</sequence>
<keyword evidence="3" id="KW-1185">Reference proteome</keyword>
<evidence type="ECO:0000313" key="3">
    <source>
        <dbReference type="Proteomes" id="UP000019184"/>
    </source>
</evidence>
<feature type="region of interest" description="Disordered" evidence="1">
    <location>
        <begin position="40"/>
        <end position="74"/>
    </location>
</feature>
<comment type="caution">
    <text evidence="2">The sequence shown here is derived from an EMBL/GenBank/DDBJ whole genome shotgun (WGS) entry which is preliminary data.</text>
</comment>
<evidence type="ECO:0000313" key="2">
    <source>
        <dbReference type="EMBL" id="CDH45859.1"/>
    </source>
</evidence>
<organism evidence="2 3">
    <name type="scientific">Candidatus Contendobacter odensis Run_B_J11</name>
    <dbReference type="NCBI Taxonomy" id="1400861"/>
    <lineage>
        <taxon>Bacteria</taxon>
        <taxon>Pseudomonadati</taxon>
        <taxon>Pseudomonadota</taxon>
        <taxon>Gammaproteobacteria</taxon>
        <taxon>Candidatus Competibacteraceae</taxon>
        <taxon>Candidatus Contendibacter</taxon>
    </lineage>
</organism>